<dbReference type="eggNOG" id="arCOG00569">
    <property type="taxonomic scope" value="Archaea"/>
</dbReference>
<dbReference type="HOGENOM" id="CLU_118413_0_0_2"/>
<dbReference type="OrthoDB" id="19374at2157"/>
<evidence type="ECO:0000256" key="1">
    <source>
        <dbReference type="SAM" id="Coils"/>
    </source>
</evidence>
<sequence>MVRYPDFLRHIVNTKLSELTRKYRELTGHIDEIRKEISKAESKYGFSSFGGNPENLANYLLSDDFNLIISSFKAANSLKALEEILVEAKKAYSELPNVVKAIDMVLEKLRASEKGATMVSHASLKDLASKIGNILKELRIKAEVKIRDNDIVLSIPDKGSIVIKPYEASLETIISITIKTKPEKLEELLKKASEILNLEESIGVAENKEK</sequence>
<organism evidence="2 3">
    <name type="scientific">Staphylothermus marinus (strain ATCC 43588 / DSM 3639 / JCM 9404 / F1)</name>
    <dbReference type="NCBI Taxonomy" id="399550"/>
    <lineage>
        <taxon>Archaea</taxon>
        <taxon>Thermoproteota</taxon>
        <taxon>Thermoprotei</taxon>
        <taxon>Desulfurococcales</taxon>
        <taxon>Desulfurococcaceae</taxon>
        <taxon>Staphylothermus</taxon>
    </lineage>
</organism>
<evidence type="ECO:0000313" key="3">
    <source>
        <dbReference type="Proteomes" id="UP000000254"/>
    </source>
</evidence>
<accession>A3DLX1</accession>
<dbReference type="RefSeq" id="WP_011838822.1">
    <property type="nucleotide sequence ID" value="NC_009033.1"/>
</dbReference>
<name>A3DLX1_STAMF</name>
<proteinExistence type="predicted"/>
<feature type="coiled-coil region" evidence="1">
    <location>
        <begin position="16"/>
        <end position="43"/>
    </location>
</feature>
<dbReference type="STRING" id="399550.Smar_0523"/>
<gene>
    <name evidence="2" type="ordered locus">Smar_0523</name>
</gene>
<dbReference type="AlphaFoldDB" id="A3DLX1"/>
<protein>
    <submittedName>
        <fullName evidence="2">Uncharacterized protein</fullName>
    </submittedName>
</protein>
<dbReference type="EMBL" id="CP000575">
    <property type="protein sequence ID" value="ABN69631.1"/>
    <property type="molecule type" value="Genomic_DNA"/>
</dbReference>
<dbReference type="KEGG" id="smr:Smar_0523"/>
<evidence type="ECO:0000313" key="2">
    <source>
        <dbReference type="EMBL" id="ABN69631.1"/>
    </source>
</evidence>
<reference evidence="2 3" key="2">
    <citation type="journal article" date="2009" name="Stand. Genomic Sci.">
        <title>Complete genome sequence of Staphylothermus marinus Stetter and Fiala 1986 type strain F1.</title>
        <authorList>
            <person name="Anderson I.J."/>
            <person name="Sun H."/>
            <person name="Lapidus A."/>
            <person name="Copeland A."/>
            <person name="Glavina Del Rio T."/>
            <person name="Tice H."/>
            <person name="Dalin E."/>
            <person name="Lucas S."/>
            <person name="Barry K."/>
            <person name="Land M."/>
            <person name="Richardson P."/>
            <person name="Huber H."/>
            <person name="Kyrpides N.C."/>
        </authorList>
    </citation>
    <scope>NUCLEOTIDE SEQUENCE [LARGE SCALE GENOMIC DNA]</scope>
    <source>
        <strain evidence="3">ATCC 43588 / DSM 3639 / JCM 9404 / F1</strain>
    </source>
</reference>
<dbReference type="Proteomes" id="UP000000254">
    <property type="component" value="Chromosome"/>
</dbReference>
<keyword evidence="3" id="KW-1185">Reference proteome</keyword>
<dbReference type="GeneID" id="4907029"/>
<keyword evidence="1" id="KW-0175">Coiled coil</keyword>
<reference evidence="3" key="1">
    <citation type="journal article" date="2009" name="BMC Genomics">
        <title>The complete genome sequence of Staphylothermus marinus reveals differences in sulfur metabolism among heterotrophic Crenarchaeota.</title>
        <authorList>
            <person name="Anderson I.J."/>
            <person name="Dharmarajan L."/>
            <person name="Rodriguez J."/>
            <person name="Hooper S."/>
            <person name="Porat I."/>
            <person name="Ulrich L.E."/>
            <person name="Elkins J.G."/>
            <person name="Mavromatis K."/>
            <person name="Sun H."/>
            <person name="Land M."/>
            <person name="Lapidus A."/>
            <person name="Lucas S."/>
            <person name="Barry K."/>
            <person name="Huber H."/>
            <person name="Zhulin I.B."/>
            <person name="Whitman W.B."/>
            <person name="Mukhopadhyay B."/>
            <person name="Woese C."/>
            <person name="Bristow J."/>
            <person name="Kyrpides N."/>
        </authorList>
    </citation>
    <scope>NUCLEOTIDE SEQUENCE [LARGE SCALE GENOMIC DNA]</scope>
    <source>
        <strain evidence="3">ATCC 43588 / DSM 3639 / JCM 9404 / F1</strain>
    </source>
</reference>